<feature type="region of interest" description="Disordered" evidence="1">
    <location>
        <begin position="1"/>
        <end position="28"/>
    </location>
</feature>
<comment type="caution">
    <text evidence="2">The sequence shown here is derived from an EMBL/GenBank/DDBJ whole genome shotgun (WGS) entry which is preliminary data.</text>
</comment>
<dbReference type="AlphaFoldDB" id="A0A812RVC3"/>
<gene>
    <name evidence="2" type="ORF">SNEC2469_LOCUS12563</name>
</gene>
<name>A0A812RVC3_9DINO</name>
<proteinExistence type="predicted"/>
<dbReference type="Proteomes" id="UP000601435">
    <property type="component" value="Unassembled WGS sequence"/>
</dbReference>
<dbReference type="EMBL" id="CAJNJA010019934">
    <property type="protein sequence ID" value="CAE7452898.1"/>
    <property type="molecule type" value="Genomic_DNA"/>
</dbReference>
<sequence length="77" mass="8136">ECTAAKLPECEPAPDHHPHAGGVPFASSGCQAAHRRSARVHRCLLGLCLQIPEGEPSEERAGHVRRHALSSGIHSAS</sequence>
<feature type="region of interest" description="Disordered" evidence="1">
    <location>
        <begin position="55"/>
        <end position="77"/>
    </location>
</feature>
<evidence type="ECO:0000256" key="1">
    <source>
        <dbReference type="SAM" id="MobiDB-lite"/>
    </source>
</evidence>
<feature type="non-terminal residue" evidence="2">
    <location>
        <position position="1"/>
    </location>
</feature>
<reference evidence="2" key="1">
    <citation type="submission" date="2021-02" db="EMBL/GenBank/DDBJ databases">
        <authorList>
            <person name="Dougan E. K."/>
            <person name="Rhodes N."/>
            <person name="Thang M."/>
            <person name="Chan C."/>
        </authorList>
    </citation>
    <scope>NUCLEOTIDE SEQUENCE</scope>
</reference>
<evidence type="ECO:0000313" key="2">
    <source>
        <dbReference type="EMBL" id="CAE7452898.1"/>
    </source>
</evidence>
<organism evidence="2 3">
    <name type="scientific">Symbiodinium necroappetens</name>
    <dbReference type="NCBI Taxonomy" id="1628268"/>
    <lineage>
        <taxon>Eukaryota</taxon>
        <taxon>Sar</taxon>
        <taxon>Alveolata</taxon>
        <taxon>Dinophyceae</taxon>
        <taxon>Suessiales</taxon>
        <taxon>Symbiodiniaceae</taxon>
        <taxon>Symbiodinium</taxon>
    </lineage>
</organism>
<accession>A0A812RVC3</accession>
<protein>
    <submittedName>
        <fullName evidence="2">Uncharacterized protein</fullName>
    </submittedName>
</protein>
<evidence type="ECO:0000313" key="3">
    <source>
        <dbReference type="Proteomes" id="UP000601435"/>
    </source>
</evidence>
<keyword evidence="3" id="KW-1185">Reference proteome</keyword>
<feature type="non-terminal residue" evidence="2">
    <location>
        <position position="77"/>
    </location>
</feature>